<comment type="catalytic activity">
    <reaction evidence="6">
        <text>cytidine(1402) in 16S rRNA + S-adenosyl-L-methionine = N(4)-methylcytidine(1402) in 16S rRNA + S-adenosyl-L-homocysteine + H(+)</text>
        <dbReference type="Rhea" id="RHEA:42928"/>
        <dbReference type="Rhea" id="RHEA-COMP:10286"/>
        <dbReference type="Rhea" id="RHEA-COMP:10287"/>
        <dbReference type="ChEBI" id="CHEBI:15378"/>
        <dbReference type="ChEBI" id="CHEBI:57856"/>
        <dbReference type="ChEBI" id="CHEBI:59789"/>
        <dbReference type="ChEBI" id="CHEBI:74506"/>
        <dbReference type="ChEBI" id="CHEBI:82748"/>
        <dbReference type="EC" id="2.1.1.199"/>
    </reaction>
</comment>
<gene>
    <name evidence="6" type="primary">rsmH</name>
    <name evidence="7" type="ORF">SAMN04488579_10737</name>
</gene>
<dbReference type="GO" id="GO:0005737">
    <property type="term" value="C:cytoplasm"/>
    <property type="evidence" value="ECO:0007669"/>
    <property type="project" value="UniProtKB-SubCell"/>
</dbReference>
<evidence type="ECO:0000256" key="1">
    <source>
        <dbReference type="ARBA" id="ARBA00010396"/>
    </source>
</evidence>
<accession>A0A1H3EHA7</accession>
<keyword evidence="5 6" id="KW-0949">S-adenosyl-L-methionine</keyword>
<dbReference type="SUPFAM" id="SSF81799">
    <property type="entry name" value="Putative methyltransferase TM0872, insert domain"/>
    <property type="match status" value="1"/>
</dbReference>
<proteinExistence type="inferred from homology"/>
<feature type="binding site" evidence="6">
    <location>
        <position position="108"/>
    </location>
    <ligand>
        <name>S-adenosyl-L-methionine</name>
        <dbReference type="ChEBI" id="CHEBI:59789"/>
    </ligand>
</feature>
<dbReference type="HAMAP" id="MF_01007">
    <property type="entry name" value="16SrRNA_methyltr_H"/>
    <property type="match status" value="1"/>
</dbReference>
<evidence type="ECO:0000313" key="8">
    <source>
        <dbReference type="Proteomes" id="UP000199652"/>
    </source>
</evidence>
<evidence type="ECO:0000256" key="2">
    <source>
        <dbReference type="ARBA" id="ARBA00022552"/>
    </source>
</evidence>
<dbReference type="EC" id="2.1.1.199" evidence="6"/>
<evidence type="ECO:0000256" key="4">
    <source>
        <dbReference type="ARBA" id="ARBA00022679"/>
    </source>
</evidence>
<dbReference type="InterPro" id="IPR002903">
    <property type="entry name" value="RsmH"/>
</dbReference>
<dbReference type="SUPFAM" id="SSF53335">
    <property type="entry name" value="S-adenosyl-L-methionine-dependent methyltransferases"/>
    <property type="match status" value="1"/>
</dbReference>
<feature type="binding site" evidence="6">
    <location>
        <begin position="33"/>
        <end position="35"/>
    </location>
    <ligand>
        <name>S-adenosyl-L-methionine</name>
        <dbReference type="ChEBI" id="CHEBI:59789"/>
    </ligand>
</feature>
<dbReference type="RefSeq" id="WP_090244377.1">
    <property type="nucleotide sequence ID" value="NZ_FNOU01000007.1"/>
</dbReference>
<evidence type="ECO:0000256" key="6">
    <source>
        <dbReference type="HAMAP-Rule" id="MF_01007"/>
    </source>
</evidence>
<dbReference type="PANTHER" id="PTHR11265:SF0">
    <property type="entry name" value="12S RRNA N4-METHYLCYTIDINE METHYLTRANSFERASE"/>
    <property type="match status" value="1"/>
</dbReference>
<dbReference type="AlphaFoldDB" id="A0A1H3EHA7"/>
<dbReference type="InterPro" id="IPR029063">
    <property type="entry name" value="SAM-dependent_MTases_sf"/>
</dbReference>
<dbReference type="Proteomes" id="UP000199652">
    <property type="component" value="Unassembled WGS sequence"/>
</dbReference>
<feature type="binding site" evidence="6">
    <location>
        <position position="53"/>
    </location>
    <ligand>
        <name>S-adenosyl-L-methionine</name>
        <dbReference type="ChEBI" id="CHEBI:59789"/>
    </ligand>
</feature>
<reference evidence="8" key="1">
    <citation type="submission" date="2016-10" db="EMBL/GenBank/DDBJ databases">
        <authorList>
            <person name="Varghese N."/>
            <person name="Submissions S."/>
        </authorList>
    </citation>
    <scope>NUCLEOTIDE SEQUENCE [LARGE SCALE GENOMIC DNA]</scope>
    <source>
        <strain evidence="8">VPI 5359</strain>
    </source>
</reference>
<dbReference type="InterPro" id="IPR023397">
    <property type="entry name" value="SAM-dep_MeTrfase_MraW_recog"/>
</dbReference>
<comment type="function">
    <text evidence="6">Specifically methylates the N4 position of cytidine in position 1402 (C1402) of 16S rRNA.</text>
</comment>
<evidence type="ECO:0000256" key="5">
    <source>
        <dbReference type="ARBA" id="ARBA00022691"/>
    </source>
</evidence>
<dbReference type="GO" id="GO:0071424">
    <property type="term" value="F:rRNA (cytosine-N4-)-methyltransferase activity"/>
    <property type="evidence" value="ECO:0007669"/>
    <property type="project" value="UniProtKB-UniRule"/>
</dbReference>
<dbReference type="GO" id="GO:0070475">
    <property type="term" value="P:rRNA base methylation"/>
    <property type="evidence" value="ECO:0007669"/>
    <property type="project" value="UniProtKB-UniRule"/>
</dbReference>
<dbReference type="STRING" id="1528.SAMN04488579_10737"/>
<protein>
    <recommendedName>
        <fullName evidence="6">Ribosomal RNA small subunit methyltransferase H</fullName>
        <ecNumber evidence="6">2.1.1.199</ecNumber>
    </recommendedName>
    <alternativeName>
        <fullName evidence="6">16S rRNA m(4)C1402 methyltransferase</fullName>
    </alternativeName>
    <alternativeName>
        <fullName evidence="6">rRNA (cytosine-N(4)-)-methyltransferase RsmH</fullName>
    </alternativeName>
</protein>
<sequence length="311" mass="34951">MEGKHITVLLHETVDSLCIKAQGTYVDCTLGGGGHSELICKELGKSGRLIGIDQDTYALERATKRLAPYPCEKVFVHDSFFNLDRILEEKAPDGVDGIIFDLGVSSFQFDDADRGFSYHNDGPLDMRMDRSASLTAADIVATYDKTALVRVLKEFGEERFAGRIADRIITQRDKAPIVTTLALSDIVKGAYPAKERYKEKHPARKTFQALRIEVNHELDYLEDALAAGIHHLRPGGRMSVITFHSLEDRLVKQYFKKCEHPCTCPPDFPVCICGKKPEIKGITRKPIAPPEEELEINRRARSAKLRVIEKR</sequence>
<comment type="subcellular location">
    <subcellularLocation>
        <location evidence="6">Cytoplasm</location>
    </subcellularLocation>
</comment>
<evidence type="ECO:0000256" key="3">
    <source>
        <dbReference type="ARBA" id="ARBA00022603"/>
    </source>
</evidence>
<dbReference type="Pfam" id="PF01795">
    <property type="entry name" value="Methyltransf_5"/>
    <property type="match status" value="1"/>
</dbReference>
<evidence type="ECO:0000313" key="7">
    <source>
        <dbReference type="EMBL" id="SDX77314.1"/>
    </source>
</evidence>
<keyword evidence="8" id="KW-1185">Reference proteome</keyword>
<organism evidence="7 8">
    <name type="scientific">Eubacterium barkeri</name>
    <name type="common">Clostridium barkeri</name>
    <dbReference type="NCBI Taxonomy" id="1528"/>
    <lineage>
        <taxon>Bacteria</taxon>
        <taxon>Bacillati</taxon>
        <taxon>Bacillota</taxon>
        <taxon>Clostridia</taxon>
        <taxon>Eubacteriales</taxon>
        <taxon>Eubacteriaceae</taxon>
        <taxon>Eubacterium</taxon>
    </lineage>
</organism>
<keyword evidence="2 6" id="KW-0698">rRNA processing</keyword>
<keyword evidence="6" id="KW-0963">Cytoplasm</keyword>
<dbReference type="NCBIfam" id="TIGR00006">
    <property type="entry name" value="16S rRNA (cytosine(1402)-N(4))-methyltransferase RsmH"/>
    <property type="match status" value="1"/>
</dbReference>
<keyword evidence="4 6" id="KW-0808">Transferase</keyword>
<feature type="binding site" evidence="6">
    <location>
        <position position="80"/>
    </location>
    <ligand>
        <name>S-adenosyl-L-methionine</name>
        <dbReference type="ChEBI" id="CHEBI:59789"/>
    </ligand>
</feature>
<keyword evidence="3 6" id="KW-0489">Methyltransferase</keyword>
<dbReference type="Gene3D" id="3.40.50.150">
    <property type="entry name" value="Vaccinia Virus protein VP39"/>
    <property type="match status" value="1"/>
</dbReference>
<dbReference type="PIRSF" id="PIRSF004486">
    <property type="entry name" value="MraW"/>
    <property type="match status" value="1"/>
</dbReference>
<comment type="similarity">
    <text evidence="1 6">Belongs to the methyltransferase superfamily. RsmH family.</text>
</comment>
<dbReference type="OrthoDB" id="9806637at2"/>
<name>A0A1H3EHA7_EUBBA</name>
<feature type="binding site" evidence="6">
    <location>
        <position position="101"/>
    </location>
    <ligand>
        <name>S-adenosyl-L-methionine</name>
        <dbReference type="ChEBI" id="CHEBI:59789"/>
    </ligand>
</feature>
<dbReference type="Gene3D" id="1.10.150.170">
    <property type="entry name" value="Putative methyltransferase TM0872, insert domain"/>
    <property type="match status" value="1"/>
</dbReference>
<dbReference type="PANTHER" id="PTHR11265">
    <property type="entry name" value="S-ADENOSYL-METHYLTRANSFERASE MRAW"/>
    <property type="match status" value="1"/>
</dbReference>
<dbReference type="EMBL" id="FNOU01000007">
    <property type="protein sequence ID" value="SDX77314.1"/>
    <property type="molecule type" value="Genomic_DNA"/>
</dbReference>